<comment type="subcellular location">
    <subcellularLocation>
        <location evidence="1">Membrane</location>
        <topology evidence="1">Multi-pass membrane protein</topology>
    </subcellularLocation>
</comment>
<dbReference type="SMART" id="SM00382">
    <property type="entry name" value="AAA"/>
    <property type="match status" value="2"/>
</dbReference>
<feature type="transmembrane region" description="Helical" evidence="9">
    <location>
        <begin position="939"/>
        <end position="959"/>
    </location>
</feature>
<accession>A0A9P3M186</accession>
<protein>
    <submittedName>
        <fullName evidence="12">Alpha-1,3-mannosyltransferase</fullName>
    </submittedName>
</protein>
<dbReference type="Gene3D" id="1.20.1560.10">
    <property type="entry name" value="ABC transporter type 1, transmembrane domain"/>
    <property type="match status" value="2"/>
</dbReference>
<organism evidence="12 13">
    <name type="scientific">Entomortierella parvispora</name>
    <dbReference type="NCBI Taxonomy" id="205924"/>
    <lineage>
        <taxon>Eukaryota</taxon>
        <taxon>Fungi</taxon>
        <taxon>Fungi incertae sedis</taxon>
        <taxon>Mucoromycota</taxon>
        <taxon>Mortierellomycotina</taxon>
        <taxon>Mortierellomycetes</taxon>
        <taxon>Mortierellales</taxon>
        <taxon>Mortierellaceae</taxon>
        <taxon>Entomortierella</taxon>
    </lineage>
</organism>
<keyword evidence="4" id="KW-0547">Nucleotide-binding</keyword>
<dbReference type="OrthoDB" id="6500128at2759"/>
<evidence type="ECO:0000256" key="9">
    <source>
        <dbReference type="SAM" id="Phobius"/>
    </source>
</evidence>
<dbReference type="InterPro" id="IPR036640">
    <property type="entry name" value="ABC1_TM_sf"/>
</dbReference>
<feature type="domain" description="ABC transporter" evidence="10">
    <location>
        <begin position="1259"/>
        <end position="1494"/>
    </location>
</feature>
<dbReference type="InterPro" id="IPR011527">
    <property type="entry name" value="ABC1_TM_dom"/>
</dbReference>
<dbReference type="GO" id="GO:0016020">
    <property type="term" value="C:membrane"/>
    <property type="evidence" value="ECO:0007669"/>
    <property type="project" value="UniProtKB-SubCell"/>
</dbReference>
<dbReference type="InterPro" id="IPR003593">
    <property type="entry name" value="AAA+_ATPase"/>
</dbReference>
<feature type="transmembrane region" description="Helical" evidence="9">
    <location>
        <begin position="151"/>
        <end position="172"/>
    </location>
</feature>
<dbReference type="PROSITE" id="PS00211">
    <property type="entry name" value="ABC_TRANSPORTER_1"/>
    <property type="match status" value="2"/>
</dbReference>
<dbReference type="FunFam" id="3.40.50.300:FF:000163">
    <property type="entry name" value="Multidrug resistance-associated protein member 4"/>
    <property type="match status" value="1"/>
</dbReference>
<feature type="transmembrane region" description="Helical" evidence="9">
    <location>
        <begin position="332"/>
        <end position="358"/>
    </location>
</feature>
<dbReference type="EMBL" id="BQFW01000014">
    <property type="protein sequence ID" value="GJJ77992.1"/>
    <property type="molecule type" value="Genomic_DNA"/>
</dbReference>
<evidence type="ECO:0000256" key="1">
    <source>
        <dbReference type="ARBA" id="ARBA00004141"/>
    </source>
</evidence>
<dbReference type="FunFam" id="1.20.1560.10:FF:000006">
    <property type="entry name" value="ATP-binding cassette, sub-family C (CFTR/MRP), member 9"/>
    <property type="match status" value="1"/>
</dbReference>
<feature type="transmembrane region" description="Helical" evidence="9">
    <location>
        <begin position="1690"/>
        <end position="1709"/>
    </location>
</feature>
<feature type="transmembrane region" description="Helical" evidence="9">
    <location>
        <begin position="109"/>
        <end position="131"/>
    </location>
</feature>
<feature type="transmembrane region" description="Helical" evidence="9">
    <location>
        <begin position="979"/>
        <end position="1005"/>
    </location>
</feature>
<dbReference type="GO" id="GO:0000030">
    <property type="term" value="F:mannosyltransferase activity"/>
    <property type="evidence" value="ECO:0007669"/>
    <property type="project" value="InterPro"/>
</dbReference>
<reference evidence="12" key="2">
    <citation type="journal article" date="2022" name="Microbiol. Resour. Announc.">
        <title>Whole-Genome Sequence of Entomortierella parvispora E1425, a Mucoromycotan Fungus Associated with Burkholderiaceae-Related Endosymbiotic Bacteria.</title>
        <authorList>
            <person name="Herlambang A."/>
            <person name="Guo Y."/>
            <person name="Takashima Y."/>
            <person name="Narisawa K."/>
            <person name="Ohta H."/>
            <person name="Nishizawa T."/>
        </authorList>
    </citation>
    <scope>NUCLEOTIDE SEQUENCE</scope>
    <source>
        <strain evidence="12">E1425</strain>
    </source>
</reference>
<dbReference type="InterPro" id="IPR003439">
    <property type="entry name" value="ABC_transporter-like_ATP-bd"/>
</dbReference>
<keyword evidence="5" id="KW-0067">ATP-binding</keyword>
<dbReference type="PROSITE" id="PS50929">
    <property type="entry name" value="ABC_TM1F"/>
    <property type="match status" value="2"/>
</dbReference>
<dbReference type="Pfam" id="PF00005">
    <property type="entry name" value="ABC_tran"/>
    <property type="match status" value="2"/>
</dbReference>
<feature type="transmembrane region" description="Helical" evidence="9">
    <location>
        <begin position="2054"/>
        <end position="2072"/>
    </location>
</feature>
<dbReference type="InterPro" id="IPR007873">
    <property type="entry name" value="Glycosyltransferase_ALG3"/>
</dbReference>
<evidence type="ECO:0000259" key="10">
    <source>
        <dbReference type="PROSITE" id="PS50893"/>
    </source>
</evidence>
<feature type="transmembrane region" description="Helical" evidence="9">
    <location>
        <begin position="1846"/>
        <end position="1870"/>
    </location>
</feature>
<keyword evidence="7 9" id="KW-0472">Membrane</keyword>
<dbReference type="SUPFAM" id="SSF52540">
    <property type="entry name" value="P-loop containing nucleoside triphosphate hydrolases"/>
    <property type="match status" value="2"/>
</dbReference>
<feature type="region of interest" description="Disordered" evidence="8">
    <location>
        <begin position="1535"/>
        <end position="1605"/>
    </location>
</feature>
<dbReference type="InterPro" id="IPR044726">
    <property type="entry name" value="ABCC_6TM_D2"/>
</dbReference>
<dbReference type="Gene3D" id="3.40.50.300">
    <property type="entry name" value="P-loop containing nucleotide triphosphate hydrolases"/>
    <property type="match status" value="2"/>
</dbReference>
<evidence type="ECO:0000313" key="12">
    <source>
        <dbReference type="EMBL" id="GJJ77992.1"/>
    </source>
</evidence>
<evidence type="ECO:0000256" key="5">
    <source>
        <dbReference type="ARBA" id="ARBA00022840"/>
    </source>
</evidence>
<dbReference type="Proteomes" id="UP000827284">
    <property type="component" value="Unassembled WGS sequence"/>
</dbReference>
<feature type="transmembrane region" description="Helical" evidence="9">
    <location>
        <begin position="1160"/>
        <end position="1182"/>
    </location>
</feature>
<dbReference type="PROSITE" id="PS50893">
    <property type="entry name" value="ABC_TRANSPORTER_2"/>
    <property type="match status" value="2"/>
</dbReference>
<dbReference type="SUPFAM" id="SSF90123">
    <property type="entry name" value="ABC transporter transmembrane region"/>
    <property type="match status" value="2"/>
</dbReference>
<feature type="transmembrane region" description="Helical" evidence="9">
    <location>
        <begin position="1990"/>
        <end position="2008"/>
    </location>
</feature>
<reference evidence="12" key="1">
    <citation type="submission" date="2021-11" db="EMBL/GenBank/DDBJ databases">
        <authorList>
            <person name="Herlambang A."/>
            <person name="Guo Y."/>
            <person name="Takashima Y."/>
            <person name="Nishizawa T."/>
        </authorList>
    </citation>
    <scope>NUCLEOTIDE SEQUENCE</scope>
    <source>
        <strain evidence="12">E1425</strain>
    </source>
</reference>
<keyword evidence="3 9" id="KW-0812">Transmembrane</keyword>
<dbReference type="GO" id="GO:0016887">
    <property type="term" value="F:ATP hydrolysis activity"/>
    <property type="evidence" value="ECO:0007669"/>
    <property type="project" value="InterPro"/>
</dbReference>
<evidence type="ECO:0000256" key="6">
    <source>
        <dbReference type="ARBA" id="ARBA00022989"/>
    </source>
</evidence>
<dbReference type="CDD" id="cd18579">
    <property type="entry name" value="ABC_6TM_ABCC_D1"/>
    <property type="match status" value="1"/>
</dbReference>
<proteinExistence type="predicted"/>
<dbReference type="CDD" id="cd18580">
    <property type="entry name" value="ABC_6TM_ABCC_D2"/>
    <property type="match status" value="1"/>
</dbReference>
<feature type="region of interest" description="Disordered" evidence="8">
    <location>
        <begin position="1"/>
        <end position="24"/>
    </location>
</feature>
<evidence type="ECO:0000313" key="13">
    <source>
        <dbReference type="Proteomes" id="UP000827284"/>
    </source>
</evidence>
<gene>
    <name evidence="12" type="ORF">EMPS_10351</name>
</gene>
<dbReference type="GO" id="GO:0005524">
    <property type="term" value="F:ATP binding"/>
    <property type="evidence" value="ECO:0007669"/>
    <property type="project" value="UniProtKB-KW"/>
</dbReference>
<keyword evidence="2" id="KW-0813">Transport</keyword>
<feature type="transmembrane region" description="Helical" evidence="9">
    <location>
        <begin position="1746"/>
        <end position="1762"/>
    </location>
</feature>
<dbReference type="PANTHER" id="PTHR24223:SF447">
    <property type="entry name" value="MULTIDRUG RESISTANCE-ASSOCIATED PROTEIN 5"/>
    <property type="match status" value="1"/>
</dbReference>
<evidence type="ECO:0000259" key="11">
    <source>
        <dbReference type="PROSITE" id="PS50929"/>
    </source>
</evidence>
<feature type="compositionally biased region" description="Low complexity" evidence="8">
    <location>
        <begin position="1543"/>
        <end position="1562"/>
    </location>
</feature>
<evidence type="ECO:0000256" key="4">
    <source>
        <dbReference type="ARBA" id="ARBA00022741"/>
    </source>
</evidence>
<comment type="caution">
    <text evidence="12">The sequence shown here is derived from an EMBL/GenBank/DDBJ whole genome shotgun (WGS) entry which is preliminary data.</text>
</comment>
<keyword evidence="6 9" id="KW-1133">Transmembrane helix</keyword>
<evidence type="ECO:0000256" key="7">
    <source>
        <dbReference type="ARBA" id="ARBA00023136"/>
    </source>
</evidence>
<feature type="domain" description="ABC transmembrane type-1" evidence="11">
    <location>
        <begin position="961"/>
        <end position="1206"/>
    </location>
</feature>
<dbReference type="PANTHER" id="PTHR24223">
    <property type="entry name" value="ATP-BINDING CASSETTE SUB-FAMILY C"/>
    <property type="match status" value="1"/>
</dbReference>
<dbReference type="FunFam" id="3.40.50.300:FF:000997">
    <property type="entry name" value="Multidrug resistance-associated protein 1"/>
    <property type="match status" value="1"/>
</dbReference>
<keyword evidence="13" id="KW-1185">Reference proteome</keyword>
<dbReference type="CDD" id="cd03250">
    <property type="entry name" value="ABCC_MRP_domain1"/>
    <property type="match status" value="1"/>
</dbReference>
<name>A0A9P3M186_9FUNG</name>
<feature type="transmembrane region" description="Helical" evidence="9">
    <location>
        <begin position="1064"/>
        <end position="1093"/>
    </location>
</feature>
<feature type="region of interest" description="Disordered" evidence="8">
    <location>
        <begin position="1637"/>
        <end position="1664"/>
    </location>
</feature>
<feature type="transmembrane region" description="Helical" evidence="9">
    <location>
        <begin position="253"/>
        <end position="271"/>
    </location>
</feature>
<feature type="transmembrane region" description="Helical" evidence="9">
    <location>
        <begin position="1774"/>
        <end position="1792"/>
    </location>
</feature>
<feature type="transmembrane region" description="Helical" evidence="9">
    <location>
        <begin position="1876"/>
        <end position="1898"/>
    </location>
</feature>
<dbReference type="Pfam" id="PF05208">
    <property type="entry name" value="ALG3"/>
    <property type="match status" value="1"/>
</dbReference>
<dbReference type="Pfam" id="PF00664">
    <property type="entry name" value="ABC_membrane"/>
    <property type="match status" value="2"/>
</dbReference>
<evidence type="ECO:0000256" key="8">
    <source>
        <dbReference type="SAM" id="MobiDB-lite"/>
    </source>
</evidence>
<feature type="domain" description="ABC transmembrane type-1" evidence="11">
    <location>
        <begin position="122"/>
        <end position="399"/>
    </location>
</feature>
<dbReference type="InterPro" id="IPR017871">
    <property type="entry name" value="ABC_transporter-like_CS"/>
</dbReference>
<dbReference type="InterPro" id="IPR027417">
    <property type="entry name" value="P-loop_NTPase"/>
</dbReference>
<dbReference type="InterPro" id="IPR050173">
    <property type="entry name" value="ABC_transporter_C-like"/>
</dbReference>
<sequence>MPLSPQRSQRRHKGRHDSTSSSLDDTPILLKGGHSFNVVSQWFFLWVIPLLRRTRSDPDFDSESIQLQEKESAQYAGERLGDRWQQEELDHKEKASISRALMSAFGRPYLMLAFYKVFWIIFTYLGAYFFVKRIIIHVESAPVVGPDTRSITSGYLYALGLFLTCVCSSVCIQQVMAECTRIGVQVRAGLMVLIYRKSLKLSSAHGGIGNIINLISNDCNRVAESFVNFHFLWSSALEILVVIALAFVELQIAAVPALVILVLLFPVQYFLSLYTARVNATATNLTTARIHIMSELLTAIKLIKFYAWESYFRDRVTRVRAKEMKELQRGMYLKITSFAVVFAAPVVTTLACVCVYELTDNRGATGNVKASVVFTILSLFNTLRYPLIMLPIAVKTTLGAFLSFSRLDGFLSLPEVEPLPHRGGEGSVQDSDKDGYRMTSVVADGLVMNGSASSSGDAKEMERLARRREIAQLRIYIKDADFGWPESQESNPTLKFISMSVKPRQLVAIVGDVGSGKSSTLAAIMGQIRLMAGDKEVHGSLAYVPHDAWLLNATLKENILFGSPFNRQKYNDIIRVCALTRDLTLLSAGDETEIGERGINLSQGQRQRVSLARAVYSDADIMLLDDPLSGMDAQVGKHIFQECIKGYLANKTIVYVTNQLQHLADCDHVIAMKAGSIEVQGTFQELMAKDVNLARIVDESMEIEDPDQIHELMNEIRLEPTDETDIGSSVTAGTTEKPFDNHLTMPRTVTIQQGSNGKGASAHFPDFEKKSEGEELNNISVRGLASFAKAAGSSVHNRPNLLSARSHSMSHAGTSNSAYNTAANEQTIHRLRELNAHTIQNQMLNEQTISRMIERNQMTILGSMGQNRLTSAPVNREENTMARAVERNQLTIHSLSGREGGMLSGGRGERLDLGYGVKSRDVISGWSVAKAYLRKGTGIGLSVAVALVFLATHGLRIFSDYWLRFTAGKDEKPDFHYYLSVYGGLVAAVVVGAYGRTFFLSWVVFKKSLTYHDRIFRKIMRAPMSYFDVTPLAKILNAFARHLYVVDEVLPDSILQMLQYMPLAIGTTILVIVIVPWSAITVVVLLFFVWFLLHASNIADERLKGMEAVTKGPIFAHMAATLDGLFSIRVYGAEERFDTFNLVKIDDNHKSLFAMMQVRAWLALYLDLVSSLFVLATAMFVIHFSHDGSLDASQAGLAITNALQLLIFGQWSVRMAGEVKSTKESVCQLELYGMNIPAEAPDHIPGNEPPVDWPSQGEIEFKKVVLRYQNYGVAVLKKVSFIVRPGEKIGVVGKMGSGKTTLLISLLRVVEAAEGKILIDNLDVREIGLQDLRSKIAIIPQEPVLFVGTIRSNLDPFHRRTDQEIWAALDAVHLSENIKANMPAKLETPIIENGRNFSLGQRQLFCIARAILFQSKILVLDEATSAVDLQTDLLIQETIKKNFANCTVLMIAHRLNTIIECDKILVMEDGRVVEFEHPTKLIENKDGYFHSLVSQSGPDSVARLKIMLREHGQTVDGEPPIIVDRSAPMRTTDTVLEDEENEPSSPSSSTGSSPSSTPAGSSKQLTSQPSISIVGPADDSLKATGSSSSSVRAGQSVPPSPTAPFVTATTASNTLSSGPATPTTTFFFFLPTNRMSSKKQHGRLGGSSNRTSGRPSANASSPNALQQKSSLSILRPIDLVSQLLFNHDHFWKLAGLLFLGEVLLNVVIIKKIPYTEIDWVAYMQEVSGYLKGETDYMKLRGDTGPLVYPAGFVYIYSALYYLTDHGTNILRGQWFFMGLYLVTLGVVFAIYSKDKTVPPYVMILVCLSRRLHSIYVLRLFNDPVALFFMYAATLAFLSKRWTMSSVLFSLAVSVKMNILLFFPAFGFLLWQTQGVVGTVVQLVLMVSIQVLLSLPFTLHHPESYLKKAFEFSRVFQYKWTVNWKFLDEKTFLSEEVSKMLLGAHFVVLFAFVFFRWSRSEGGIVAVITRGLRASKTLLSIHALYQSPNHVINLLFTSNFIGIVFARSLHYQFYAWYSMTLPFLLWQTRLPIVIRVLMLGLIEWSWNVFPATAQSSGVLFASHLLLLAGLWVGKGPEANQKRRE</sequence>
<evidence type="ECO:0000256" key="3">
    <source>
        <dbReference type="ARBA" id="ARBA00022692"/>
    </source>
</evidence>
<dbReference type="CDD" id="cd03244">
    <property type="entry name" value="ABCC_MRP_domain2"/>
    <property type="match status" value="1"/>
</dbReference>
<dbReference type="InterPro" id="IPR044746">
    <property type="entry name" value="ABCC_6TM_D1"/>
</dbReference>
<feature type="transmembrane region" description="Helical" evidence="9">
    <location>
        <begin position="1939"/>
        <end position="1956"/>
    </location>
</feature>
<feature type="transmembrane region" description="Helical" evidence="9">
    <location>
        <begin position="1812"/>
        <end position="1837"/>
    </location>
</feature>
<dbReference type="GO" id="GO:0140359">
    <property type="term" value="F:ABC-type transporter activity"/>
    <property type="evidence" value="ECO:0007669"/>
    <property type="project" value="InterPro"/>
</dbReference>
<evidence type="ECO:0000256" key="2">
    <source>
        <dbReference type="ARBA" id="ARBA00022448"/>
    </source>
</evidence>
<feature type="transmembrane region" description="Helical" evidence="9">
    <location>
        <begin position="226"/>
        <end position="247"/>
    </location>
</feature>
<feature type="compositionally biased region" description="Polar residues" evidence="8">
    <location>
        <begin position="1646"/>
        <end position="1664"/>
    </location>
</feature>
<feature type="domain" description="ABC transporter" evidence="10">
    <location>
        <begin position="477"/>
        <end position="699"/>
    </location>
</feature>